<gene>
    <name evidence="1" type="ORF">SI8410_03003916</name>
</gene>
<name>A0A7I8K670_SPIIN</name>
<proteinExistence type="predicted"/>
<evidence type="ECO:0000313" key="2">
    <source>
        <dbReference type="Proteomes" id="UP000663760"/>
    </source>
</evidence>
<dbReference type="AlphaFoldDB" id="A0A7I8K670"/>
<organism evidence="1 2">
    <name type="scientific">Spirodela intermedia</name>
    <name type="common">Intermediate duckweed</name>
    <dbReference type="NCBI Taxonomy" id="51605"/>
    <lineage>
        <taxon>Eukaryota</taxon>
        <taxon>Viridiplantae</taxon>
        <taxon>Streptophyta</taxon>
        <taxon>Embryophyta</taxon>
        <taxon>Tracheophyta</taxon>
        <taxon>Spermatophyta</taxon>
        <taxon>Magnoliopsida</taxon>
        <taxon>Liliopsida</taxon>
        <taxon>Araceae</taxon>
        <taxon>Lemnoideae</taxon>
        <taxon>Spirodela</taxon>
    </lineage>
</organism>
<reference evidence="1" key="1">
    <citation type="submission" date="2020-02" db="EMBL/GenBank/DDBJ databases">
        <authorList>
            <person name="Scholz U."/>
            <person name="Mascher M."/>
            <person name="Fiebig A."/>
        </authorList>
    </citation>
    <scope>NUCLEOTIDE SEQUENCE</scope>
</reference>
<evidence type="ECO:0000313" key="1">
    <source>
        <dbReference type="EMBL" id="CAA7393118.1"/>
    </source>
</evidence>
<protein>
    <submittedName>
        <fullName evidence="1">Uncharacterized protein</fullName>
    </submittedName>
</protein>
<keyword evidence="2" id="KW-1185">Reference proteome</keyword>
<dbReference type="Proteomes" id="UP000663760">
    <property type="component" value="Chromosome 3"/>
</dbReference>
<dbReference type="EMBL" id="LR746266">
    <property type="protein sequence ID" value="CAA7393118.1"/>
    <property type="molecule type" value="Genomic_DNA"/>
</dbReference>
<sequence length="78" mass="8467">MGCRVVSGGCHLTEQKKWQLCGSLAAVATRLLADRPLPDDGLFMCERTSLISIIWEMCERALPSNSLGRCVRSKGAAT</sequence>
<accession>A0A7I8K670</accession>